<feature type="region of interest" description="Disordered" evidence="1">
    <location>
        <begin position="83"/>
        <end position="112"/>
    </location>
</feature>
<dbReference type="InterPro" id="IPR007557">
    <property type="entry name" value="PSP1_C"/>
</dbReference>
<gene>
    <name evidence="3" type="ORF">LSCM1_01801</name>
</gene>
<protein>
    <recommendedName>
        <fullName evidence="2">PSP1 C-terminal domain-containing protein</fullName>
    </recommendedName>
</protein>
<dbReference type="GO" id="GO:0005737">
    <property type="term" value="C:cytoplasm"/>
    <property type="evidence" value="ECO:0007669"/>
    <property type="project" value="TreeGrafter"/>
</dbReference>
<feature type="region of interest" description="Disordered" evidence="1">
    <location>
        <begin position="213"/>
        <end position="246"/>
    </location>
</feature>
<dbReference type="RefSeq" id="XP_067175950.1">
    <property type="nucleotide sequence ID" value="XM_067319401.1"/>
</dbReference>
<comment type="caution">
    <text evidence="3">The sequence shown here is derived from an EMBL/GenBank/DDBJ whole genome shotgun (WGS) entry which is preliminary data.</text>
</comment>
<organism evidence="3 4">
    <name type="scientific">Leishmania martiniquensis</name>
    <dbReference type="NCBI Taxonomy" id="1580590"/>
    <lineage>
        <taxon>Eukaryota</taxon>
        <taxon>Discoba</taxon>
        <taxon>Euglenozoa</taxon>
        <taxon>Kinetoplastea</taxon>
        <taxon>Metakinetoplastina</taxon>
        <taxon>Trypanosomatida</taxon>
        <taxon>Trypanosomatidae</taxon>
        <taxon>Leishmaniinae</taxon>
        <taxon>Leishmania</taxon>
    </lineage>
</organism>
<reference evidence="3 4" key="1">
    <citation type="submission" date="2021-03" db="EMBL/GenBank/DDBJ databases">
        <title>Leishmania (Mundinia) martiniquensis Genome sequencing and assembly.</title>
        <authorList>
            <person name="Almutairi H."/>
            <person name="Gatherer D."/>
        </authorList>
    </citation>
    <scope>NUCLEOTIDE SEQUENCE [LARGE SCALE GENOMIC DNA]</scope>
    <source>
        <strain evidence="3">LSCM1</strain>
    </source>
</reference>
<keyword evidence="4" id="KW-1185">Reference proteome</keyword>
<accession>A0A836KFB8</accession>
<dbReference type="EMBL" id="JAFEUZ010000032">
    <property type="protein sequence ID" value="KAG5470557.1"/>
    <property type="molecule type" value="Genomic_DNA"/>
</dbReference>
<sequence>MAITAAAASTDAQAIFSTPIGRPKHAANTASVKPVLKLPVAMGAVRPTEILSEMKAVNSYLQHLAEHLHTWVDSSPYPGAYISRSSPTSASARGADVSDAAGFPAATPRSLQRREASERNALYLLQTVIENTRRLAIQCQSEVWTVVSRGTTTGNASAVNSGQTSCGISNSGAPSDVAKHSLDAWVYSREVEEPGVSLIRIMKGSPSRFTLVPPPACGEVRSSGGTHASTEMTSPRLPDGVAEHPKQRPWPAETFCYVAHVEFKRGRLRRFASPVTVKVGTYVIVPGDRGYDCGLVVQCALWNPHKKAFESETVQSLDPGVLLPGRFAYIMEVIRVATDEEVHRLHCEHVSMERLALATCREIADRLHLPMEVLDCEYQFDGTKISFFFDSCEVIDFRRLNKELFRIFNARIWMQNTNTAVRNVAPQNMVPPRRARRIHCGFRGASALH</sequence>
<dbReference type="InterPro" id="IPR047767">
    <property type="entry name" value="PSP1-like"/>
</dbReference>
<name>A0A836KFB8_9TRYP</name>
<dbReference type="PROSITE" id="PS51411">
    <property type="entry name" value="PSP1_C"/>
    <property type="match status" value="1"/>
</dbReference>
<dbReference type="Proteomes" id="UP000673552">
    <property type="component" value="Chromosome 32"/>
</dbReference>
<dbReference type="PANTHER" id="PTHR43830:SF15">
    <property type="entry name" value="PSP1 C-TERMINAL DOMAIN-CONTAINING PROTEIN"/>
    <property type="match status" value="1"/>
</dbReference>
<proteinExistence type="predicted"/>
<evidence type="ECO:0000256" key="1">
    <source>
        <dbReference type="SAM" id="MobiDB-lite"/>
    </source>
</evidence>
<evidence type="ECO:0000313" key="4">
    <source>
        <dbReference type="Proteomes" id="UP000673552"/>
    </source>
</evidence>
<feature type="compositionally biased region" description="Polar residues" evidence="1">
    <location>
        <begin position="223"/>
        <end position="233"/>
    </location>
</feature>
<dbReference type="AlphaFoldDB" id="A0A836KFB8"/>
<feature type="domain" description="PSP1 C-terminal" evidence="2">
    <location>
        <begin position="331"/>
        <end position="417"/>
    </location>
</feature>
<evidence type="ECO:0000313" key="3">
    <source>
        <dbReference type="EMBL" id="KAG5470557.1"/>
    </source>
</evidence>
<dbReference type="GeneID" id="92511913"/>
<dbReference type="OrthoDB" id="243127at2759"/>
<dbReference type="KEGG" id="lmat:92511913"/>
<evidence type="ECO:0000259" key="2">
    <source>
        <dbReference type="PROSITE" id="PS51411"/>
    </source>
</evidence>
<dbReference type="Pfam" id="PF04468">
    <property type="entry name" value="PSP1"/>
    <property type="match status" value="1"/>
</dbReference>
<dbReference type="PANTHER" id="PTHR43830">
    <property type="entry name" value="PROTEIN PSP1"/>
    <property type="match status" value="1"/>
</dbReference>